<organism evidence="6">
    <name type="scientific">bioreactor metagenome</name>
    <dbReference type="NCBI Taxonomy" id="1076179"/>
    <lineage>
        <taxon>unclassified sequences</taxon>
        <taxon>metagenomes</taxon>
        <taxon>ecological metagenomes</taxon>
    </lineage>
</organism>
<comment type="similarity">
    <text evidence="1">Belongs to the ABC transporter superfamily.</text>
</comment>
<dbReference type="FunFam" id="3.40.50.300:FF:000032">
    <property type="entry name" value="Export ABC transporter ATP-binding protein"/>
    <property type="match status" value="1"/>
</dbReference>
<dbReference type="InterPro" id="IPR017911">
    <property type="entry name" value="MacB-like_ATP-bd"/>
</dbReference>
<keyword evidence="4 6" id="KW-0067">ATP-binding</keyword>
<evidence type="ECO:0000256" key="1">
    <source>
        <dbReference type="ARBA" id="ARBA00005417"/>
    </source>
</evidence>
<evidence type="ECO:0000256" key="3">
    <source>
        <dbReference type="ARBA" id="ARBA00022741"/>
    </source>
</evidence>
<gene>
    <name evidence="6" type="primary">yxdL_24</name>
    <name evidence="6" type="ORF">SDC9_163840</name>
</gene>
<keyword evidence="3" id="KW-0547">Nucleotide-binding</keyword>
<dbReference type="InterPro" id="IPR003593">
    <property type="entry name" value="AAA+_ATPase"/>
</dbReference>
<evidence type="ECO:0000313" key="6">
    <source>
        <dbReference type="EMBL" id="MPN16496.1"/>
    </source>
</evidence>
<protein>
    <submittedName>
        <fullName evidence="6">ABC transporter ATP-binding protein YxdL</fullName>
    </submittedName>
</protein>
<accession>A0A645FRZ4</accession>
<name>A0A645FRZ4_9ZZZZ</name>
<dbReference type="CDD" id="cd03255">
    <property type="entry name" value="ABC_MJ0796_LolCDE_FtsE"/>
    <property type="match status" value="1"/>
</dbReference>
<dbReference type="AlphaFoldDB" id="A0A645FRZ4"/>
<dbReference type="GO" id="GO:0005524">
    <property type="term" value="F:ATP binding"/>
    <property type="evidence" value="ECO:0007669"/>
    <property type="project" value="UniProtKB-KW"/>
</dbReference>
<dbReference type="Pfam" id="PF00005">
    <property type="entry name" value="ABC_tran"/>
    <property type="match status" value="1"/>
</dbReference>
<dbReference type="EMBL" id="VSSQ01063458">
    <property type="protein sequence ID" value="MPN16496.1"/>
    <property type="molecule type" value="Genomic_DNA"/>
</dbReference>
<dbReference type="PANTHER" id="PTHR42798">
    <property type="entry name" value="LIPOPROTEIN-RELEASING SYSTEM ATP-BINDING PROTEIN LOLD"/>
    <property type="match status" value="1"/>
</dbReference>
<dbReference type="InterPro" id="IPR027417">
    <property type="entry name" value="P-loop_NTPase"/>
</dbReference>
<dbReference type="Gene3D" id="3.40.50.300">
    <property type="entry name" value="P-loop containing nucleotide triphosphate hydrolases"/>
    <property type="match status" value="1"/>
</dbReference>
<evidence type="ECO:0000256" key="4">
    <source>
        <dbReference type="ARBA" id="ARBA00022840"/>
    </source>
</evidence>
<dbReference type="SMART" id="SM00382">
    <property type="entry name" value="AAA"/>
    <property type="match status" value="1"/>
</dbReference>
<keyword evidence="2" id="KW-0813">Transport</keyword>
<evidence type="ECO:0000256" key="2">
    <source>
        <dbReference type="ARBA" id="ARBA00022448"/>
    </source>
</evidence>
<dbReference type="PROSITE" id="PS00211">
    <property type="entry name" value="ABC_TRANSPORTER_1"/>
    <property type="match status" value="1"/>
</dbReference>
<dbReference type="PANTHER" id="PTHR42798:SF7">
    <property type="entry name" value="ALPHA-D-RIBOSE 1-METHYLPHOSPHONATE 5-TRIPHOSPHATE SYNTHASE SUBUNIT PHNL"/>
    <property type="match status" value="1"/>
</dbReference>
<dbReference type="SUPFAM" id="SSF52540">
    <property type="entry name" value="P-loop containing nucleoside triphosphate hydrolases"/>
    <property type="match status" value="1"/>
</dbReference>
<proteinExistence type="inferred from homology"/>
<comment type="caution">
    <text evidence="6">The sequence shown here is derived from an EMBL/GenBank/DDBJ whole genome shotgun (WGS) entry which is preliminary data.</text>
</comment>
<reference evidence="6" key="1">
    <citation type="submission" date="2019-08" db="EMBL/GenBank/DDBJ databases">
        <authorList>
            <person name="Kucharzyk K."/>
            <person name="Murdoch R.W."/>
            <person name="Higgins S."/>
            <person name="Loffler F."/>
        </authorList>
    </citation>
    <scope>NUCLEOTIDE SEQUENCE</scope>
</reference>
<sequence>MSLLQVKGLGKVYNTKLGMRQCVALKNVSFEVIEGEFVAIMGASGSGKTTLLNILASLDKPTTGDVLLDGTSFSSIADRDLSEFRRKHLGFVFQDFNLLDTFSIKDNILLPLVLMQTPVREMEERLLPIARQLGITQLLSKYPFEVSGGEKQRAAIARAVITDPRILLADEPTGALDSKASASLLGQLTDLHQIGKTIVMVTHSAMAASYASRVLFISDGSLFSQLYRGEENNRAFFDRIVANLSILGGGDIA</sequence>
<dbReference type="GO" id="GO:0016887">
    <property type="term" value="F:ATP hydrolysis activity"/>
    <property type="evidence" value="ECO:0007669"/>
    <property type="project" value="InterPro"/>
</dbReference>
<dbReference type="InterPro" id="IPR017871">
    <property type="entry name" value="ABC_transporter-like_CS"/>
</dbReference>
<dbReference type="GO" id="GO:0098796">
    <property type="term" value="C:membrane protein complex"/>
    <property type="evidence" value="ECO:0007669"/>
    <property type="project" value="UniProtKB-ARBA"/>
</dbReference>
<dbReference type="GO" id="GO:0022857">
    <property type="term" value="F:transmembrane transporter activity"/>
    <property type="evidence" value="ECO:0007669"/>
    <property type="project" value="UniProtKB-ARBA"/>
</dbReference>
<evidence type="ECO:0000259" key="5">
    <source>
        <dbReference type="PROSITE" id="PS50893"/>
    </source>
</evidence>
<dbReference type="InterPro" id="IPR003439">
    <property type="entry name" value="ABC_transporter-like_ATP-bd"/>
</dbReference>
<feature type="domain" description="ABC transporter" evidence="5">
    <location>
        <begin position="4"/>
        <end position="244"/>
    </location>
</feature>
<dbReference type="PROSITE" id="PS50893">
    <property type="entry name" value="ABC_TRANSPORTER_2"/>
    <property type="match status" value="1"/>
</dbReference>